<dbReference type="InterPro" id="IPR027417">
    <property type="entry name" value="P-loop_NTPase"/>
</dbReference>
<dbReference type="GO" id="GO:0016887">
    <property type="term" value="F:ATP hydrolysis activity"/>
    <property type="evidence" value="ECO:0007669"/>
    <property type="project" value="InterPro"/>
</dbReference>
<evidence type="ECO:0000313" key="3">
    <source>
        <dbReference type="Proteomes" id="UP000255505"/>
    </source>
</evidence>
<name>A0A375IFD2_9BURK</name>
<organism evidence="2 3">
    <name type="scientific">Cupriavidus taiwanensis</name>
    <dbReference type="NCBI Taxonomy" id="164546"/>
    <lineage>
        <taxon>Bacteria</taxon>
        <taxon>Pseudomonadati</taxon>
        <taxon>Pseudomonadota</taxon>
        <taxon>Betaproteobacteria</taxon>
        <taxon>Burkholderiales</taxon>
        <taxon>Burkholderiaceae</taxon>
        <taxon>Cupriavidus</taxon>
    </lineage>
</organism>
<dbReference type="InterPro" id="IPR003593">
    <property type="entry name" value="AAA+_ATPase"/>
</dbReference>
<gene>
    <name evidence="2" type="primary">ea</name>
    <name evidence="2" type="ORF">CT19425_80069</name>
</gene>
<dbReference type="GO" id="GO:0005524">
    <property type="term" value="F:ATP binding"/>
    <property type="evidence" value="ECO:0007669"/>
    <property type="project" value="InterPro"/>
</dbReference>
<dbReference type="AlphaFoldDB" id="A0A375IFD2"/>
<dbReference type="Pfam" id="PF13304">
    <property type="entry name" value="AAA_21"/>
    <property type="match status" value="1"/>
</dbReference>
<dbReference type="InterPro" id="IPR051396">
    <property type="entry name" value="Bact_Antivir_Def_Nuclease"/>
</dbReference>
<accession>A0A375IFD2</accession>
<dbReference type="SUPFAM" id="SSF52540">
    <property type="entry name" value="P-loop containing nucleoside triphosphate hydrolases"/>
    <property type="match status" value="1"/>
</dbReference>
<dbReference type="PANTHER" id="PTHR43581">
    <property type="entry name" value="ATP/GTP PHOSPHATASE"/>
    <property type="match status" value="1"/>
</dbReference>
<feature type="domain" description="AAA+ ATPase" evidence="1">
    <location>
        <begin position="194"/>
        <end position="432"/>
    </location>
</feature>
<evidence type="ECO:0000313" key="2">
    <source>
        <dbReference type="EMBL" id="SPK72691.1"/>
    </source>
</evidence>
<dbReference type="InterPro" id="IPR003959">
    <property type="entry name" value="ATPase_AAA_core"/>
</dbReference>
<dbReference type="Gene3D" id="3.40.50.300">
    <property type="entry name" value="P-loop containing nucleotide triphosphate hydrolases"/>
    <property type="match status" value="1"/>
</dbReference>
<dbReference type="SMART" id="SM00382">
    <property type="entry name" value="AAA"/>
    <property type="match status" value="1"/>
</dbReference>
<proteinExistence type="predicted"/>
<sequence>MPSKLKFVVLSRRDPVPPSPRPLLVLRTDAWDDFGHQVQFHLSHCDAKGRETHLGPVKILQRTSADGARAEVAKTTKLSTTFSELGDELVSLGQEEEYYKGLHQLMGDRAADVLEALRDIAWLPALATDFEPTPAFRNAMIRENGAHRARRFGRAWATGQEVTEKLSFSYIGSIEGADADVETKFAFSHHDPVPGRIVGIIGRNAVGKTQFLASLGADLAQIARSSAETLSARESRFPDGRPLFTRIIAISYSAFDRFKRPPRDRSSSYVYCGIRSDNGGLSRASLIQSYRTNQQRIRDRGAQSNWTRYMQEILGDLSEQLTASLEAEIHSTTTEDKALSLLSSGQSILAHFVTALLAWIQPNSLVLFDEPETHLHPNAVANLFLVLSDILEEFNSYAVVATHSPVVIQEIPAKRVLMFQRVDNVTVAEPLLLESFGESVTELTRHVFETDEVKSVYRRTLRDLSDGESAEEVMERFPSGLSLSAQAYLLAQYGKKAGRNQ</sequence>
<protein>
    <submittedName>
        <fullName evidence="2">Phage-related protein</fullName>
    </submittedName>
</protein>
<evidence type="ECO:0000259" key="1">
    <source>
        <dbReference type="SMART" id="SM00382"/>
    </source>
</evidence>
<reference evidence="2 3" key="1">
    <citation type="submission" date="2018-01" db="EMBL/GenBank/DDBJ databases">
        <authorList>
            <person name="Gaut B.S."/>
            <person name="Morton B.R."/>
            <person name="Clegg M.T."/>
            <person name="Duvall M.R."/>
        </authorList>
    </citation>
    <scope>NUCLEOTIDE SEQUENCE [LARGE SCALE GENOMIC DNA]</scope>
    <source>
        <strain evidence="2">Cupriavidus taiwanensis LMG 19425</strain>
    </source>
</reference>
<dbReference type="PANTHER" id="PTHR43581:SF2">
    <property type="entry name" value="EXCINUCLEASE ATPASE SUBUNIT"/>
    <property type="match status" value="1"/>
</dbReference>
<dbReference type="EMBL" id="LT991976">
    <property type="protein sequence ID" value="SPK72691.1"/>
    <property type="molecule type" value="Genomic_DNA"/>
</dbReference>
<dbReference type="Proteomes" id="UP000255505">
    <property type="component" value="Chromosome I"/>
</dbReference>